<dbReference type="InterPro" id="IPR009613">
    <property type="entry name" value="LMF"/>
</dbReference>
<feature type="transmembrane region" description="Helical" evidence="8">
    <location>
        <begin position="210"/>
        <end position="230"/>
    </location>
</feature>
<dbReference type="EMBL" id="LT160021">
    <property type="protein sequence ID" value="CXH83414.1"/>
    <property type="molecule type" value="Genomic_DNA"/>
</dbReference>
<proteinExistence type="inferred from homology"/>
<feature type="region of interest" description="Disordered" evidence="7">
    <location>
        <begin position="858"/>
        <end position="880"/>
    </location>
</feature>
<dbReference type="Pfam" id="PF06762">
    <property type="entry name" value="LMF1"/>
    <property type="match status" value="1"/>
</dbReference>
<keyword evidence="3 8" id="KW-0812">Transmembrane</keyword>
<dbReference type="GO" id="GO:0051604">
    <property type="term" value="P:protein maturation"/>
    <property type="evidence" value="ECO:0007669"/>
    <property type="project" value="InterPro"/>
</dbReference>
<dbReference type="GO" id="GO:0005789">
    <property type="term" value="C:endoplasmic reticulum membrane"/>
    <property type="evidence" value="ECO:0007669"/>
    <property type="project" value="UniProtKB-SubCell"/>
</dbReference>
<evidence type="ECO:0000256" key="1">
    <source>
        <dbReference type="ARBA" id="ARBA00004477"/>
    </source>
</evidence>
<evidence type="ECO:0000313" key="11">
    <source>
        <dbReference type="EMBL" id="CXH83414.1"/>
    </source>
</evidence>
<keyword evidence="5 8" id="KW-1133">Transmembrane helix</keyword>
<keyword evidence="4" id="KW-0256">Endoplasmic reticulum</keyword>
<evidence type="ECO:0000256" key="4">
    <source>
        <dbReference type="ARBA" id="ARBA00022824"/>
    </source>
</evidence>
<evidence type="ECO:0000313" key="19">
    <source>
        <dbReference type="Proteomes" id="UP000220214"/>
    </source>
</evidence>
<gene>
    <name evidence="11" type="primary">ROP14</name>
    <name evidence="11" type="ORF">PBK173_000016500</name>
    <name evidence="13" type="ORF">PBNK65E_000016100</name>
    <name evidence="12" type="ORF">PBNK65NY_000015900</name>
    <name evidence="15" type="ORF">PBSP11A_000016100</name>
    <name evidence="14" type="ORF">PBSP11RLL_000016100</name>
</gene>
<dbReference type="EMBL" id="LT614627">
    <property type="protein sequence ID" value="SCN21702.1"/>
    <property type="molecule type" value="Genomic_DNA"/>
</dbReference>
<dbReference type="OrthoDB" id="434126at2759"/>
<protein>
    <submittedName>
        <fullName evidence="11">Rhoptry protein ROP14, putative</fullName>
    </submittedName>
</protein>
<evidence type="ECO:0000313" key="14">
    <source>
        <dbReference type="EMBL" id="SCO58931.1"/>
    </source>
</evidence>
<dbReference type="EMBL" id="LT608249">
    <property type="protein sequence ID" value="SCO58983.1"/>
    <property type="molecule type" value="Genomic_DNA"/>
</dbReference>
<evidence type="ECO:0000313" key="12">
    <source>
        <dbReference type="EMBL" id="SCM19266.1"/>
    </source>
</evidence>
<dbReference type="InterPro" id="IPR057433">
    <property type="entry name" value="LMF1/2_C"/>
</dbReference>
<feature type="transmembrane region" description="Helical" evidence="8">
    <location>
        <begin position="149"/>
        <end position="169"/>
    </location>
</feature>
<feature type="region of interest" description="Disordered" evidence="7">
    <location>
        <begin position="403"/>
        <end position="422"/>
    </location>
</feature>
<evidence type="ECO:0000256" key="5">
    <source>
        <dbReference type="ARBA" id="ARBA00022989"/>
    </source>
</evidence>
<dbReference type="Proteomes" id="UP000516480">
    <property type="component" value="Chromosome 1"/>
</dbReference>
<feature type="transmembrane region" description="Helical" evidence="8">
    <location>
        <begin position="175"/>
        <end position="198"/>
    </location>
</feature>
<accession>A0A113QKQ4</accession>
<evidence type="ECO:0000313" key="20">
    <source>
        <dbReference type="Proteomes" id="UP000516480"/>
    </source>
</evidence>
<dbReference type="PANTHER" id="PTHR14463:SF10">
    <property type="entry name" value="LIPASE MATURATION FACTOR 1"/>
    <property type="match status" value="1"/>
</dbReference>
<dbReference type="AlphaFoldDB" id="A0A113QKQ4"/>
<dbReference type="EMBL" id="LT608265">
    <property type="protein sequence ID" value="SCO58931.1"/>
    <property type="molecule type" value="Genomic_DNA"/>
</dbReference>
<evidence type="ECO:0000256" key="3">
    <source>
        <dbReference type="ARBA" id="ARBA00022692"/>
    </source>
</evidence>
<dbReference type="InterPro" id="IPR057434">
    <property type="entry name" value="LMF1/2_N"/>
</dbReference>
<feature type="transmembrane region" description="Helical" evidence="8">
    <location>
        <begin position="64"/>
        <end position="81"/>
    </location>
</feature>
<dbReference type="PANTHER" id="PTHR14463">
    <property type="entry name" value="LIPASE MATURATION FACTOR"/>
    <property type="match status" value="1"/>
</dbReference>
<evidence type="ECO:0000256" key="8">
    <source>
        <dbReference type="SAM" id="Phobius"/>
    </source>
</evidence>
<evidence type="ECO:0000313" key="15">
    <source>
        <dbReference type="EMBL" id="SCO58983.1"/>
    </source>
</evidence>
<evidence type="ECO:0000256" key="6">
    <source>
        <dbReference type="ARBA" id="ARBA00023136"/>
    </source>
</evidence>
<dbReference type="Proteomes" id="UP000219860">
    <property type="component" value="Chromosome 1"/>
</dbReference>
<evidence type="ECO:0000259" key="9">
    <source>
        <dbReference type="Pfam" id="PF06762"/>
    </source>
</evidence>
<dbReference type="Proteomes" id="UP000219974">
    <property type="component" value="Chromosome 1"/>
</dbReference>
<evidence type="ECO:0000256" key="7">
    <source>
        <dbReference type="SAM" id="MobiDB-lite"/>
    </source>
</evidence>
<feature type="transmembrane region" description="Helical" evidence="8">
    <location>
        <begin position="616"/>
        <end position="634"/>
    </location>
</feature>
<feature type="transmembrane region" description="Helical" evidence="8">
    <location>
        <begin position="489"/>
        <end position="512"/>
    </location>
</feature>
<feature type="compositionally biased region" description="Acidic residues" evidence="7">
    <location>
        <begin position="409"/>
        <end position="422"/>
    </location>
</feature>
<feature type="domain" description="Lipase maturation factor 1/2 C-terminal" evidence="10">
    <location>
        <begin position="650"/>
        <end position="795"/>
    </location>
</feature>
<comment type="similarity">
    <text evidence="2">Belongs to the lipase maturation factor family.</text>
</comment>
<evidence type="ECO:0000259" key="10">
    <source>
        <dbReference type="Pfam" id="PF25179"/>
    </source>
</evidence>
<evidence type="ECO:0000313" key="18">
    <source>
        <dbReference type="Proteomes" id="UP000219974"/>
    </source>
</evidence>
<feature type="transmembrane region" description="Helical" evidence="8">
    <location>
        <begin position="553"/>
        <end position="572"/>
    </location>
</feature>
<name>A0A113QKQ4_PLABE</name>
<sequence length="1088" mass="128882">MDDDFRDPTKLMINSKEIDKVKAFAKIKNSINNIFKQIFCNDNNNSYIYKVKDIESTFWCSQIIYTRIVLLACFFSFVVSWKQNAALIGENGLTPAKEFVENIFEELKNSDLWTKIQNFHSLFWFIPTTDFAINLLAILGMILSAGALLFNYINVVSVLLIYIFLQSIYSIGNVWFNYVFEIELLELVFLCLFIVPLNKNPLKSQYSTTFLIKYVCRFFVFKVLIGTSLIRFRNTNIWGKLEGKYYLYETQPLPTIISYFFHTYKFLSKCDNLFCILCECVFSFFLLFPIRSFRIIGGTLIFFYCILNFINQNSYLFYFLLLAPLMYCFDDKILLHFFFKSKKNKIINVIIDKIKNKHKSRRYFKTFDIFYFMGMTEDEIYNMYDSYFNINYINSQNGLNTTQKNNIENSDDDEEDEKESGEYDYNDDEKVFLKYGNSQKNDIYFNKKNKNNNSFFQDIKKDIYNIYNWIFKQKGLSYILISYNISKDVFINIVGSLVIFLFNCIAVCLIKIYNNIDLYEDKVIIVISILFITYFSLLLIYSLYLFLFTKNYIAHFISQMSLLLSTLLIYSYKIFPDGFTDKYYSSLFLFQLLCLLILSVFYLNNKKFIYKYLSQYCYLILFTHFIYSFLQNILSPNQIMNKAINNFEFMNIYGSFGQINKTRHEIIIQGTNTKEINNNTIWENIEFNCKPDNNIKSLCFPVKFVYGFIPIIYIDRLDWHFSSLAYQNDKNILEYKWFKTFLVKLSQNDKQINSLLYKNPFNSNDNNNLETTISLKVLNAVYKFSHKKGPEWWNVSSSDTIVEPKDIPSEELDTKSKKKKKSTASLIFFDNKYNDSIGNQEKKNNSKKETNYMLRQNNRDTQTKFQKATETNNDEKKKKNYSTKIKENNQNNNQKFLASQINKQIRGHILLPQISKNNVYLKNDTMVNKINNILNQYSPSLLKIQTASEFYDPIKNIKYYDHSGKFGNKKYKFYKPNVEKNTIEENVNYFKEKLSDKNFEITDTLKKTIDNAINSSYDSFDSLNYYSDKINKLGMLENYNNQNKLIPNYIFQENTLINQPQNNGNDDGVYLIEAISENIGEDDTQKNF</sequence>
<comment type="subcellular location">
    <subcellularLocation>
        <location evidence="1">Endoplasmic reticulum membrane</location>
        <topology evidence="1">Multi-pass membrane protein</topology>
    </subcellularLocation>
</comment>
<evidence type="ECO:0000313" key="16">
    <source>
        <dbReference type="Proteomes" id="UP000069549"/>
    </source>
</evidence>
<dbReference type="Proteomes" id="UP000069549">
    <property type="component" value="Chromosome 1"/>
</dbReference>
<evidence type="ECO:0000313" key="17">
    <source>
        <dbReference type="Proteomes" id="UP000219860"/>
    </source>
</evidence>
<evidence type="ECO:0000256" key="2">
    <source>
        <dbReference type="ARBA" id="ARBA00005512"/>
    </source>
</evidence>
<feature type="domain" description="Lipase maturation factor 1/2 N-terminal" evidence="9">
    <location>
        <begin position="178"/>
        <end position="333"/>
    </location>
</feature>
<evidence type="ECO:0000313" key="13">
    <source>
        <dbReference type="EMBL" id="SCN21702.1"/>
    </source>
</evidence>
<dbReference type="Pfam" id="PF25179">
    <property type="entry name" value="LMF1_C"/>
    <property type="match status" value="1"/>
</dbReference>
<dbReference type="VEuPathDB" id="PlasmoDB:PBANKA_0111600"/>
<keyword evidence="6 8" id="KW-0472">Membrane</keyword>
<reference evidence="11 16" key="1">
    <citation type="submission" date="2016-02" db="EMBL/GenBank/DDBJ databases">
        <authorList>
            <consortium name="Pathogen Informatics"/>
        </authorList>
    </citation>
    <scope>NUCLEOTIDE SEQUENCE [LARGE SCALE GENOMIC DNA]</scope>
    <source>
        <strain evidence="11 16">K173</strain>
        <strain evidence="12 20">NK65 ny</strain>
        <strain evidence="13 19">NK65e</strain>
        <strain evidence="15 17">SP11 Antwerpcl1</strain>
        <strain evidence="14 18">SP11 RLL</strain>
    </source>
</reference>
<feature type="transmembrane region" description="Helical" evidence="8">
    <location>
        <begin position="122"/>
        <end position="142"/>
    </location>
</feature>
<feature type="transmembrane region" description="Helical" evidence="8">
    <location>
        <begin position="524"/>
        <end position="546"/>
    </location>
</feature>
<dbReference type="Proteomes" id="UP000220214">
    <property type="component" value="Chromosome 1"/>
</dbReference>
<feature type="transmembrane region" description="Helical" evidence="8">
    <location>
        <begin position="584"/>
        <end position="604"/>
    </location>
</feature>
<feature type="transmembrane region" description="Helical" evidence="8">
    <location>
        <begin position="266"/>
        <end position="288"/>
    </location>
</feature>
<organism evidence="11 16">
    <name type="scientific">Plasmodium berghei</name>
    <dbReference type="NCBI Taxonomy" id="5821"/>
    <lineage>
        <taxon>Eukaryota</taxon>
        <taxon>Sar</taxon>
        <taxon>Alveolata</taxon>
        <taxon>Apicomplexa</taxon>
        <taxon>Aconoidasida</taxon>
        <taxon>Haemosporida</taxon>
        <taxon>Plasmodiidae</taxon>
        <taxon>Plasmodium</taxon>
        <taxon>Plasmodium (Vinckeia)</taxon>
    </lineage>
</organism>
<dbReference type="EMBL" id="LT608137">
    <property type="protein sequence ID" value="SCM19266.1"/>
    <property type="molecule type" value="Genomic_DNA"/>
</dbReference>
<dbReference type="OMA" id="MQWHYET"/>